<evidence type="ECO:0000256" key="8">
    <source>
        <dbReference type="ARBA" id="ARBA00023136"/>
    </source>
</evidence>
<comment type="similarity">
    <text evidence="9">Belongs to the GSP H family.</text>
</comment>
<organism evidence="13 14">
    <name type="scientific">Herminiimonas aquatilis</name>
    <dbReference type="NCBI Taxonomy" id="345342"/>
    <lineage>
        <taxon>Bacteria</taxon>
        <taxon>Pseudomonadati</taxon>
        <taxon>Pseudomonadota</taxon>
        <taxon>Betaproteobacteria</taxon>
        <taxon>Burkholderiales</taxon>
        <taxon>Oxalobacteraceae</taxon>
        <taxon>Herminiimonas</taxon>
    </lineage>
</organism>
<comment type="subcellular location">
    <subcellularLocation>
        <location evidence="1">Cell inner membrane</location>
        <topology evidence="1">Single-pass membrane protein</topology>
    </subcellularLocation>
</comment>
<keyword evidence="4" id="KW-0488">Methylation</keyword>
<dbReference type="InterPro" id="IPR045584">
    <property type="entry name" value="Pilin-like"/>
</dbReference>
<evidence type="ECO:0000313" key="13">
    <source>
        <dbReference type="EMBL" id="MFC7299748.1"/>
    </source>
</evidence>
<dbReference type="InterPro" id="IPR022346">
    <property type="entry name" value="T2SS_GspH"/>
</dbReference>
<dbReference type="SUPFAM" id="SSF54523">
    <property type="entry name" value="Pili subunits"/>
    <property type="match status" value="1"/>
</dbReference>
<keyword evidence="14" id="KW-1185">Reference proteome</keyword>
<comment type="caution">
    <text evidence="13">The sequence shown here is derived from an EMBL/GenBank/DDBJ whole genome shotgun (WGS) entry which is preliminary data.</text>
</comment>
<accession>A0ABW2J9F3</accession>
<keyword evidence="7 11" id="KW-1133">Transmembrane helix</keyword>
<dbReference type="RefSeq" id="WP_382236160.1">
    <property type="nucleotide sequence ID" value="NZ_JBHTCC010000004.1"/>
</dbReference>
<feature type="domain" description="General secretion pathway GspH" evidence="12">
    <location>
        <begin position="54"/>
        <end position="173"/>
    </location>
</feature>
<sequence length="187" mass="20825">MRWPISPARRRILLLTAGFSIVELMVILMIAGILMAIAVPSFQSMIQRHRLITATNALFMAVNLTRSEAIHRGIRVDMIPAGDGSQWSNGWIIFIDEDNDQRPDTNETVIYSYGGLHRDLRITPSFTDSKVQYIAFNGTGRTRTNANSQTSQSGNWLLEAGTQSRKVVINFLGRPRVCDPGKDASSC</sequence>
<dbReference type="EMBL" id="JBHTCC010000004">
    <property type="protein sequence ID" value="MFC7299748.1"/>
    <property type="molecule type" value="Genomic_DNA"/>
</dbReference>
<evidence type="ECO:0000256" key="9">
    <source>
        <dbReference type="ARBA" id="ARBA00025772"/>
    </source>
</evidence>
<evidence type="ECO:0000256" key="5">
    <source>
        <dbReference type="ARBA" id="ARBA00022519"/>
    </source>
</evidence>
<dbReference type="Proteomes" id="UP001596379">
    <property type="component" value="Unassembled WGS sequence"/>
</dbReference>
<name>A0ABW2J9F3_9BURK</name>
<keyword evidence="5" id="KW-0997">Cell inner membrane</keyword>
<evidence type="ECO:0000256" key="11">
    <source>
        <dbReference type="SAM" id="Phobius"/>
    </source>
</evidence>
<evidence type="ECO:0000256" key="3">
    <source>
        <dbReference type="ARBA" id="ARBA00022475"/>
    </source>
</evidence>
<evidence type="ECO:0000259" key="12">
    <source>
        <dbReference type="Pfam" id="PF12019"/>
    </source>
</evidence>
<evidence type="ECO:0000256" key="1">
    <source>
        <dbReference type="ARBA" id="ARBA00004377"/>
    </source>
</evidence>
<keyword evidence="3" id="KW-1003">Cell membrane</keyword>
<dbReference type="Gene3D" id="3.55.40.10">
    <property type="entry name" value="minor pseudopilin epsh domain"/>
    <property type="match status" value="1"/>
</dbReference>
<evidence type="ECO:0000256" key="4">
    <source>
        <dbReference type="ARBA" id="ARBA00022481"/>
    </source>
</evidence>
<reference evidence="14" key="1">
    <citation type="journal article" date="2019" name="Int. J. Syst. Evol. Microbiol.">
        <title>The Global Catalogue of Microorganisms (GCM) 10K type strain sequencing project: providing services to taxonomists for standard genome sequencing and annotation.</title>
        <authorList>
            <consortium name="The Broad Institute Genomics Platform"/>
            <consortium name="The Broad Institute Genome Sequencing Center for Infectious Disease"/>
            <person name="Wu L."/>
            <person name="Ma J."/>
        </authorList>
    </citation>
    <scope>NUCLEOTIDE SEQUENCE [LARGE SCALE GENOMIC DNA]</scope>
    <source>
        <strain evidence="14">CCUG 36956</strain>
    </source>
</reference>
<feature type="transmembrane region" description="Helical" evidence="11">
    <location>
        <begin position="12"/>
        <end position="39"/>
    </location>
</feature>
<keyword evidence="8 11" id="KW-0472">Membrane</keyword>
<dbReference type="Pfam" id="PF12019">
    <property type="entry name" value="GspH"/>
    <property type="match status" value="1"/>
</dbReference>
<gene>
    <name evidence="13" type="ORF">ACFQO0_15000</name>
</gene>
<proteinExistence type="inferred from homology"/>
<evidence type="ECO:0000256" key="10">
    <source>
        <dbReference type="ARBA" id="ARBA00030775"/>
    </source>
</evidence>
<evidence type="ECO:0000313" key="14">
    <source>
        <dbReference type="Proteomes" id="UP001596379"/>
    </source>
</evidence>
<evidence type="ECO:0000256" key="2">
    <source>
        <dbReference type="ARBA" id="ARBA00021549"/>
    </source>
</evidence>
<evidence type="ECO:0000256" key="6">
    <source>
        <dbReference type="ARBA" id="ARBA00022692"/>
    </source>
</evidence>
<evidence type="ECO:0000256" key="7">
    <source>
        <dbReference type="ARBA" id="ARBA00022989"/>
    </source>
</evidence>
<protein>
    <recommendedName>
        <fullName evidence="2">Type II secretion system protein H</fullName>
    </recommendedName>
    <alternativeName>
        <fullName evidence="10">General secretion pathway protein H</fullName>
    </alternativeName>
</protein>
<keyword evidence="6 11" id="KW-0812">Transmembrane</keyword>